<feature type="domain" description="NTP pyrophosphohydrolase MazG-like" evidence="1">
    <location>
        <begin position="28"/>
        <end position="101"/>
    </location>
</feature>
<name>A0A1W1V3C0_9PAST</name>
<reference evidence="3" key="1">
    <citation type="submission" date="2017-04" db="EMBL/GenBank/DDBJ databases">
        <authorList>
            <person name="Varghese N."/>
            <person name="Submissions S."/>
        </authorList>
    </citation>
    <scope>NUCLEOTIDE SEQUENCE [LARGE SCALE GENOMIC DNA]</scope>
    <source>
        <strain evidence="3">DSM 23072</strain>
    </source>
</reference>
<dbReference type="EMBL" id="FWWV01000037">
    <property type="protein sequence ID" value="SMB87849.1"/>
    <property type="molecule type" value="Genomic_DNA"/>
</dbReference>
<dbReference type="InterPro" id="IPR004518">
    <property type="entry name" value="MazG-like_dom"/>
</dbReference>
<proteinExistence type="predicted"/>
<dbReference type="GO" id="GO:0006203">
    <property type="term" value="P:dGTP catabolic process"/>
    <property type="evidence" value="ECO:0007669"/>
    <property type="project" value="TreeGrafter"/>
</dbReference>
<accession>A0A1W1V3C0</accession>
<dbReference type="GO" id="GO:0047429">
    <property type="term" value="F:nucleoside triphosphate diphosphatase activity"/>
    <property type="evidence" value="ECO:0007669"/>
    <property type="project" value="TreeGrafter"/>
</dbReference>
<dbReference type="InterPro" id="IPR048015">
    <property type="entry name" value="NTP-PPase_MazG-like_N"/>
</dbReference>
<dbReference type="PANTHER" id="PTHR30522">
    <property type="entry name" value="NUCLEOSIDE TRIPHOSPHATE PYROPHOSPHOHYDROLASE"/>
    <property type="match status" value="1"/>
</dbReference>
<evidence type="ECO:0000259" key="1">
    <source>
        <dbReference type="Pfam" id="PF03819"/>
    </source>
</evidence>
<protein>
    <submittedName>
        <fullName evidence="2">ATP diphosphatase</fullName>
    </submittedName>
</protein>
<gene>
    <name evidence="2" type="ORF">SAMN05660772_02752</name>
</gene>
<dbReference type="FunFam" id="1.10.287.1080:FF:000001">
    <property type="entry name" value="Nucleoside triphosphate pyrophosphohydrolase"/>
    <property type="match status" value="1"/>
</dbReference>
<keyword evidence="3" id="KW-1185">Reference proteome</keyword>
<dbReference type="RefSeq" id="WP_084257647.1">
    <property type="nucleotide sequence ID" value="NZ_FWWV01000037.1"/>
</dbReference>
<sequence length="238" mass="27098">MTTPIQQLLDIMAQLRNPQGGCPWDLEQDYRSIVPYLLEEGYEVVEAIQTEDFSALKEELGDLLLQVVFLSQLANEEQRFQFNDVVETLSEKLIRRHPHVFGDTSADSATEALKNWENKKQQERLDKQQTSLLDDVPHALPALLRAEKLQKRAKKLGYQPTTVAQTIAQAEQQLALIKSAVAANQDHAAKPLAELLFSVSNLCRQLGLQAESLLRDENSRFEQRAREFEQSSSNKHFK</sequence>
<evidence type="ECO:0000313" key="2">
    <source>
        <dbReference type="EMBL" id="SMB87849.1"/>
    </source>
</evidence>
<dbReference type="GO" id="GO:0046052">
    <property type="term" value="P:UTP catabolic process"/>
    <property type="evidence" value="ECO:0007669"/>
    <property type="project" value="TreeGrafter"/>
</dbReference>
<dbReference type="GO" id="GO:0006950">
    <property type="term" value="P:response to stress"/>
    <property type="evidence" value="ECO:0007669"/>
    <property type="project" value="UniProtKB-ARBA"/>
</dbReference>
<dbReference type="GO" id="GO:0046061">
    <property type="term" value="P:dATP catabolic process"/>
    <property type="evidence" value="ECO:0007669"/>
    <property type="project" value="TreeGrafter"/>
</dbReference>
<dbReference type="GO" id="GO:0046047">
    <property type="term" value="P:TTP catabolic process"/>
    <property type="evidence" value="ECO:0007669"/>
    <property type="project" value="TreeGrafter"/>
</dbReference>
<organism evidence="2 3">
    <name type="scientific">Pasteurella testudinis DSM 23072</name>
    <dbReference type="NCBI Taxonomy" id="1122938"/>
    <lineage>
        <taxon>Bacteria</taxon>
        <taxon>Pseudomonadati</taxon>
        <taxon>Pseudomonadota</taxon>
        <taxon>Gammaproteobacteria</taxon>
        <taxon>Pasteurellales</taxon>
        <taxon>Pasteurellaceae</taxon>
        <taxon>Pasteurella</taxon>
    </lineage>
</organism>
<dbReference type="GO" id="GO:0046076">
    <property type="term" value="P:dTTP catabolic process"/>
    <property type="evidence" value="ECO:0007669"/>
    <property type="project" value="TreeGrafter"/>
</dbReference>
<dbReference type="PANTHER" id="PTHR30522:SF0">
    <property type="entry name" value="NUCLEOSIDE TRIPHOSPHATE PYROPHOSPHOHYDROLASE"/>
    <property type="match status" value="1"/>
</dbReference>
<evidence type="ECO:0000313" key="3">
    <source>
        <dbReference type="Proteomes" id="UP000192408"/>
    </source>
</evidence>
<dbReference type="SUPFAM" id="SSF101386">
    <property type="entry name" value="all-alpha NTP pyrophosphatases"/>
    <property type="match status" value="2"/>
</dbReference>
<dbReference type="Gene3D" id="1.10.287.1080">
    <property type="entry name" value="MazG-like"/>
    <property type="match status" value="2"/>
</dbReference>
<dbReference type="Pfam" id="PF03819">
    <property type="entry name" value="MazG"/>
    <property type="match status" value="1"/>
</dbReference>
<dbReference type="InterPro" id="IPR011551">
    <property type="entry name" value="NTP_PyrPHydrolase_MazG"/>
</dbReference>
<dbReference type="GO" id="GO:0046081">
    <property type="term" value="P:dUTP catabolic process"/>
    <property type="evidence" value="ECO:0007669"/>
    <property type="project" value="TreeGrafter"/>
</dbReference>
<dbReference type="CDD" id="cd11528">
    <property type="entry name" value="NTP-PPase_MazG_Nterm"/>
    <property type="match status" value="1"/>
</dbReference>
<dbReference type="AlphaFoldDB" id="A0A1W1V3C0"/>
<dbReference type="STRING" id="1122938.SAMN05660772_02752"/>
<dbReference type="NCBIfam" id="NF007113">
    <property type="entry name" value="PRK09562.1"/>
    <property type="match status" value="1"/>
</dbReference>
<dbReference type="Proteomes" id="UP000192408">
    <property type="component" value="Unassembled WGS sequence"/>
</dbReference>
<dbReference type="NCBIfam" id="TIGR00444">
    <property type="entry name" value="mazG"/>
    <property type="match status" value="1"/>
</dbReference>